<dbReference type="EMBL" id="BAABJA010000015">
    <property type="protein sequence ID" value="GAA4666669.1"/>
    <property type="molecule type" value="Genomic_DNA"/>
</dbReference>
<organism evidence="1 2">
    <name type="scientific">Bartonella pachyuromydis</name>
    <dbReference type="NCBI Taxonomy" id="931097"/>
    <lineage>
        <taxon>Bacteria</taxon>
        <taxon>Pseudomonadati</taxon>
        <taxon>Pseudomonadota</taxon>
        <taxon>Alphaproteobacteria</taxon>
        <taxon>Hyphomicrobiales</taxon>
        <taxon>Bartonellaceae</taxon>
        <taxon>Bartonella</taxon>
    </lineage>
</organism>
<protein>
    <submittedName>
        <fullName evidence="1">Uncharacterized protein</fullName>
    </submittedName>
</protein>
<reference evidence="2" key="1">
    <citation type="journal article" date="2019" name="Int. J. Syst. Evol. Microbiol.">
        <title>The Global Catalogue of Microorganisms (GCM) 10K type strain sequencing project: providing services to taxonomists for standard genome sequencing and annotation.</title>
        <authorList>
            <consortium name="The Broad Institute Genomics Platform"/>
            <consortium name="The Broad Institute Genome Sequencing Center for Infectious Disease"/>
            <person name="Wu L."/>
            <person name="Ma J."/>
        </authorList>
    </citation>
    <scope>NUCLEOTIDE SEQUENCE [LARGE SCALE GENOMIC DNA]</scope>
    <source>
        <strain evidence="2">JCM 17714</strain>
    </source>
</reference>
<comment type="caution">
    <text evidence="1">The sequence shown here is derived from an EMBL/GenBank/DDBJ whole genome shotgun (WGS) entry which is preliminary data.</text>
</comment>
<keyword evidence="2" id="KW-1185">Reference proteome</keyword>
<proteinExistence type="predicted"/>
<accession>A0ABP8VLW7</accession>
<name>A0ABP8VLW7_9HYPH</name>
<evidence type="ECO:0000313" key="1">
    <source>
        <dbReference type="EMBL" id="GAA4666669.1"/>
    </source>
</evidence>
<evidence type="ECO:0000313" key="2">
    <source>
        <dbReference type="Proteomes" id="UP001501699"/>
    </source>
</evidence>
<sequence>MYKNRCYMPFILYPPDMYDISGNSSEVEVLNSLELDKYCSNFVMYLSIPYCRIRCKACPYFVSLLPLKSQKSSLILENYVDVLIRDLKRHAKMYRWKNALLRAIYIVHRTTSKNTKKSKCYVI</sequence>
<dbReference type="Proteomes" id="UP001501699">
    <property type="component" value="Unassembled WGS sequence"/>
</dbReference>
<gene>
    <name evidence="1" type="ORF">GCM10023262_14790</name>
</gene>